<dbReference type="PANTHER" id="PTHR30164">
    <property type="entry name" value="MTFA PEPTIDASE"/>
    <property type="match status" value="1"/>
</dbReference>
<dbReference type="SUPFAM" id="SSF55486">
    <property type="entry name" value="Metalloproteases ('zincins'), catalytic domain"/>
    <property type="match status" value="1"/>
</dbReference>
<dbReference type="Pfam" id="PF06167">
    <property type="entry name" value="Peptidase_M90"/>
    <property type="match status" value="1"/>
</dbReference>
<organism evidence="1 2">
    <name type="scientific">Durusdinium trenchii</name>
    <dbReference type="NCBI Taxonomy" id="1381693"/>
    <lineage>
        <taxon>Eukaryota</taxon>
        <taxon>Sar</taxon>
        <taxon>Alveolata</taxon>
        <taxon>Dinophyceae</taxon>
        <taxon>Suessiales</taxon>
        <taxon>Symbiodiniaceae</taxon>
        <taxon>Durusdinium</taxon>
    </lineage>
</organism>
<dbReference type="EMBL" id="CAXAMM010025080">
    <property type="protein sequence ID" value="CAK9056400.1"/>
    <property type="molecule type" value="Genomic_DNA"/>
</dbReference>
<dbReference type="Gene3D" id="3.40.390.10">
    <property type="entry name" value="Collagenase (Catalytic Domain)"/>
    <property type="match status" value="1"/>
</dbReference>
<keyword evidence="2" id="KW-1185">Reference proteome</keyword>
<reference evidence="1 2" key="1">
    <citation type="submission" date="2024-02" db="EMBL/GenBank/DDBJ databases">
        <authorList>
            <person name="Chen Y."/>
            <person name="Shah S."/>
            <person name="Dougan E. K."/>
            <person name="Thang M."/>
            <person name="Chan C."/>
        </authorList>
    </citation>
    <scope>NUCLEOTIDE SEQUENCE [LARGE SCALE GENOMIC DNA]</scope>
</reference>
<name>A0ABP0MY17_9DINO</name>
<dbReference type="InterPro" id="IPR042252">
    <property type="entry name" value="MtfA_N"/>
</dbReference>
<dbReference type="InterPro" id="IPR024079">
    <property type="entry name" value="MetalloPept_cat_dom_sf"/>
</dbReference>
<sequence length="288" mass="33075">MNLQVLGQDRHGSIECPGQCLPYRVYRKYFCMFRWLKRRSRERLRRSEPPAEWQTVVETNLWQYAKLSKDDQEKLRGNSLILASEKNWEGCGGLVLIEEMKLTIAAQIALQTLGFEEQYFDKVLSILVYPSAYRAREQSSLGGGVVLERDSTRMGEAWYRGPVILSWPDVVKGGRSPNHSRQVVIHEFAHQLDLLNSRVADGVPPMASAAQAKQWIATCEESFNRLVHDCQNGHRPLIDCYGATNRQEFFAVASEAFFQAPHLLASHDPNLFEVLRTYYGQDPLRWAR</sequence>
<dbReference type="CDD" id="cd20169">
    <property type="entry name" value="Peptidase_M90_mtfA"/>
    <property type="match status" value="1"/>
</dbReference>
<protein>
    <submittedName>
        <fullName evidence="1">Uncharacterized protein slr2042</fullName>
    </submittedName>
</protein>
<accession>A0ABP0MY17</accession>
<dbReference type="Gene3D" id="1.10.472.150">
    <property type="entry name" value="Glucose-regulated metallo-peptidase M90, N-terminal domain"/>
    <property type="match status" value="1"/>
</dbReference>
<dbReference type="InterPro" id="IPR010384">
    <property type="entry name" value="MtfA_fam"/>
</dbReference>
<gene>
    <name evidence="1" type="ORF">SCF082_LOCUS30396</name>
</gene>
<proteinExistence type="predicted"/>
<dbReference type="PANTHER" id="PTHR30164:SF2">
    <property type="entry name" value="PROTEIN MTFA"/>
    <property type="match status" value="1"/>
</dbReference>
<comment type="caution">
    <text evidence="1">The sequence shown here is derived from an EMBL/GenBank/DDBJ whole genome shotgun (WGS) entry which is preliminary data.</text>
</comment>
<dbReference type="Proteomes" id="UP001642464">
    <property type="component" value="Unassembled WGS sequence"/>
</dbReference>
<evidence type="ECO:0000313" key="1">
    <source>
        <dbReference type="EMBL" id="CAK9056400.1"/>
    </source>
</evidence>
<evidence type="ECO:0000313" key="2">
    <source>
        <dbReference type="Proteomes" id="UP001642464"/>
    </source>
</evidence>